<dbReference type="RefSeq" id="WP_091178061.1">
    <property type="nucleotide sequence ID" value="NZ_FOFA01000002.1"/>
</dbReference>
<evidence type="ECO:0000259" key="2">
    <source>
        <dbReference type="Pfam" id="PF00924"/>
    </source>
</evidence>
<feature type="transmembrane region" description="Helical" evidence="1">
    <location>
        <begin position="83"/>
        <end position="103"/>
    </location>
</feature>
<accession>A0A1H9CAP3</accession>
<protein>
    <submittedName>
        <fullName evidence="3">Mechanosensitive ion channel</fullName>
    </submittedName>
</protein>
<name>A0A1H9CAP3_9ACTN</name>
<sequence>MAVPFTDFALTLLIALLVTLVGVVVVHVVAHLLSRRWPVAGELSRYTAVPFRLLAVVLVIAVVCRTSRPQDVTPNIWEGVELVLRLLSIGAVAWFVGALLLFLEDLGLQRYRTDVTDNRNARRLRTQVLVIRRLTVALVVLIALGAALLSFPGVRAVGASLLASAGLLSVVGAVAAQSTLANVFAGIQLAFSDAIRIDDVVVVDNQWGRIEELTLSYVVVHLWDDRRLVLPCGYFTKEPYENWTRRTSELLGAVELDLDWRTDVDGLRTRLDEILETTTLWDGRTKSLQVTDATGGLVRIRVLVTAADASTLFDLRCRVREGLVAWARDDADAASLPRQRVELVPPARTAPSPAPFASPS</sequence>
<dbReference type="Gene3D" id="1.10.287.1260">
    <property type="match status" value="1"/>
</dbReference>
<dbReference type="OrthoDB" id="9792218at2"/>
<dbReference type="Proteomes" id="UP000198504">
    <property type="component" value="Unassembled WGS sequence"/>
</dbReference>
<dbReference type="Pfam" id="PF00924">
    <property type="entry name" value="MS_channel_2nd"/>
    <property type="match status" value="1"/>
</dbReference>
<keyword evidence="1" id="KW-0472">Membrane</keyword>
<dbReference type="GO" id="GO:0055085">
    <property type="term" value="P:transmembrane transport"/>
    <property type="evidence" value="ECO:0007669"/>
    <property type="project" value="InterPro"/>
</dbReference>
<gene>
    <name evidence="3" type="ORF">SAMN05421756_102130</name>
</gene>
<feature type="transmembrane region" description="Helical" evidence="1">
    <location>
        <begin position="129"/>
        <end position="151"/>
    </location>
</feature>
<reference evidence="4" key="1">
    <citation type="submission" date="2016-10" db="EMBL/GenBank/DDBJ databases">
        <authorList>
            <person name="Varghese N."/>
            <person name="Submissions S."/>
        </authorList>
    </citation>
    <scope>NUCLEOTIDE SEQUENCE [LARGE SCALE GENOMIC DNA]</scope>
    <source>
        <strain evidence="4">CGMCC 4.6856</strain>
    </source>
</reference>
<keyword evidence="4" id="KW-1185">Reference proteome</keyword>
<feature type="domain" description="Mechanosensitive ion channel MscS" evidence="2">
    <location>
        <begin position="179"/>
        <end position="245"/>
    </location>
</feature>
<dbReference type="EMBL" id="FOFA01000002">
    <property type="protein sequence ID" value="SEP98061.1"/>
    <property type="molecule type" value="Genomic_DNA"/>
</dbReference>
<feature type="transmembrane region" description="Helical" evidence="1">
    <location>
        <begin position="12"/>
        <end position="34"/>
    </location>
</feature>
<feature type="transmembrane region" description="Helical" evidence="1">
    <location>
        <begin position="157"/>
        <end position="176"/>
    </location>
</feature>
<dbReference type="GO" id="GO:0016020">
    <property type="term" value="C:membrane"/>
    <property type="evidence" value="ECO:0007669"/>
    <property type="project" value="InterPro"/>
</dbReference>
<organism evidence="3 4">
    <name type="scientific">Microlunatus flavus</name>
    <dbReference type="NCBI Taxonomy" id="1036181"/>
    <lineage>
        <taxon>Bacteria</taxon>
        <taxon>Bacillati</taxon>
        <taxon>Actinomycetota</taxon>
        <taxon>Actinomycetes</taxon>
        <taxon>Propionibacteriales</taxon>
        <taxon>Propionibacteriaceae</taxon>
        <taxon>Microlunatus</taxon>
    </lineage>
</organism>
<feature type="transmembrane region" description="Helical" evidence="1">
    <location>
        <begin position="46"/>
        <end position="63"/>
    </location>
</feature>
<dbReference type="PANTHER" id="PTHR30566">
    <property type="entry name" value="YNAI-RELATED MECHANOSENSITIVE ION CHANNEL"/>
    <property type="match status" value="1"/>
</dbReference>
<evidence type="ECO:0000313" key="4">
    <source>
        <dbReference type="Proteomes" id="UP000198504"/>
    </source>
</evidence>
<dbReference type="SUPFAM" id="SSF50182">
    <property type="entry name" value="Sm-like ribonucleoproteins"/>
    <property type="match status" value="1"/>
</dbReference>
<dbReference type="PANTHER" id="PTHR30566:SF25">
    <property type="entry name" value="INNER MEMBRANE PROTEIN"/>
    <property type="match status" value="1"/>
</dbReference>
<dbReference type="InterPro" id="IPR006685">
    <property type="entry name" value="MscS_channel_2nd"/>
</dbReference>
<keyword evidence="1" id="KW-0812">Transmembrane</keyword>
<keyword evidence="1" id="KW-1133">Transmembrane helix</keyword>
<evidence type="ECO:0000313" key="3">
    <source>
        <dbReference type="EMBL" id="SEP98061.1"/>
    </source>
</evidence>
<dbReference type="STRING" id="1036181.SAMN05421756_102130"/>
<dbReference type="AlphaFoldDB" id="A0A1H9CAP3"/>
<evidence type="ECO:0000256" key="1">
    <source>
        <dbReference type="SAM" id="Phobius"/>
    </source>
</evidence>
<proteinExistence type="predicted"/>
<dbReference type="InterPro" id="IPR010920">
    <property type="entry name" value="LSM_dom_sf"/>
</dbReference>